<proteinExistence type="predicted"/>
<dbReference type="Proteomes" id="UP000251823">
    <property type="component" value="Chromosome"/>
</dbReference>
<keyword evidence="2" id="KW-1185">Reference proteome</keyword>
<reference evidence="2" key="2">
    <citation type="submission" date="2018-06" db="EMBL/GenBank/DDBJ databases">
        <title>Complete genome sequence of Actinobacillus pleuropneumoniae serotype 1 strain S4074 obtained by Oxford Nanopore and Illumina sequencing technologies.</title>
        <authorList>
            <person name="Dona V."/>
            <person name="Perreten V."/>
        </authorList>
    </citation>
    <scope>NUCLEOTIDE SEQUENCE [LARGE SCALE GENOMIC DNA]</scope>
    <source>
        <strain evidence="2">S4074</strain>
    </source>
</reference>
<reference evidence="1 2" key="1">
    <citation type="journal article" date="2018" name="Int J Genomics">
        <title>Comparative Genomics of the First and Complete Genome of "Actinobacillus porcitonsillarum" Supports the Novel Species Hypothesis.</title>
        <authorList>
            <person name="Dona V."/>
            <person name="Perreten V."/>
        </authorList>
    </citation>
    <scope>NUCLEOTIDE SEQUENCE [LARGE SCALE GENOMIC DNA]</scope>
    <source>
        <strain evidence="1 2">S4074</strain>
    </source>
</reference>
<dbReference type="GeneID" id="48598668"/>
<dbReference type="EMBL" id="CP030753">
    <property type="protein sequence ID" value="AXA20984.1"/>
    <property type="molecule type" value="Genomic_DNA"/>
</dbReference>
<dbReference type="RefSeq" id="WP_005596635.1">
    <property type="nucleotide sequence ID" value="NZ_CBDBSU010000003.1"/>
</dbReference>
<name>A0ABN5MM17_ACTPL</name>
<gene>
    <name evidence="1" type="ORF">DRF63_02645</name>
</gene>
<evidence type="ECO:0000313" key="1">
    <source>
        <dbReference type="EMBL" id="AXA20984.1"/>
    </source>
</evidence>
<protein>
    <submittedName>
        <fullName evidence="1">Uncharacterized protein</fullName>
    </submittedName>
</protein>
<evidence type="ECO:0000313" key="2">
    <source>
        <dbReference type="Proteomes" id="UP000251823"/>
    </source>
</evidence>
<sequence length="98" mass="11265">MNAKNTLLQLIEARKELDRQFKYVEKLQIDSVPTISPVKIGELVPFGKSEIKVFNIAINRILPDGVEFKIYGHVKKIDGTFGKHHRCVYQTLKLNDLN</sequence>
<organism evidence="1 2">
    <name type="scientific">Actinobacillus pleuropneumoniae</name>
    <name type="common">Haemophilus pleuropneumoniae</name>
    <dbReference type="NCBI Taxonomy" id="715"/>
    <lineage>
        <taxon>Bacteria</taxon>
        <taxon>Pseudomonadati</taxon>
        <taxon>Pseudomonadota</taxon>
        <taxon>Gammaproteobacteria</taxon>
        <taxon>Pasteurellales</taxon>
        <taxon>Pasteurellaceae</taxon>
        <taxon>Actinobacillus</taxon>
    </lineage>
</organism>
<accession>A0ABN5MM17</accession>